<organism evidence="2 3">
    <name type="scientific">Lentibacillus cibarius</name>
    <dbReference type="NCBI Taxonomy" id="2583219"/>
    <lineage>
        <taxon>Bacteria</taxon>
        <taxon>Bacillati</taxon>
        <taxon>Bacillota</taxon>
        <taxon>Bacilli</taxon>
        <taxon>Bacillales</taxon>
        <taxon>Bacillaceae</taxon>
        <taxon>Lentibacillus</taxon>
    </lineage>
</organism>
<keyword evidence="1" id="KW-0812">Transmembrane</keyword>
<keyword evidence="1" id="KW-0472">Membrane</keyword>
<accession>A0A549YIR8</accession>
<evidence type="ECO:0000313" key="3">
    <source>
        <dbReference type="Proteomes" id="UP000319280"/>
    </source>
</evidence>
<keyword evidence="1" id="KW-1133">Transmembrane helix</keyword>
<proteinExistence type="predicted"/>
<protein>
    <submittedName>
        <fullName evidence="2">Uncharacterized protein</fullName>
    </submittedName>
</protein>
<comment type="caution">
    <text evidence="2">The sequence shown here is derived from an EMBL/GenBank/DDBJ whole genome shotgun (WGS) entry which is preliminary data.</text>
</comment>
<evidence type="ECO:0000256" key="1">
    <source>
        <dbReference type="SAM" id="Phobius"/>
    </source>
</evidence>
<feature type="transmembrane region" description="Helical" evidence="1">
    <location>
        <begin position="29"/>
        <end position="53"/>
    </location>
</feature>
<keyword evidence="3" id="KW-1185">Reference proteome</keyword>
<name>A0A549YIR8_9BACI</name>
<evidence type="ECO:0000313" key="2">
    <source>
        <dbReference type="EMBL" id="TRM11754.1"/>
    </source>
</evidence>
<dbReference type="EMBL" id="VJMZ01000001">
    <property type="protein sequence ID" value="TRM11754.1"/>
    <property type="molecule type" value="Genomic_DNA"/>
</dbReference>
<dbReference type="Proteomes" id="UP000319280">
    <property type="component" value="Unassembled WGS sequence"/>
</dbReference>
<dbReference type="RefSeq" id="WP_142790837.1">
    <property type="nucleotide sequence ID" value="NZ_VJMZ01000001.1"/>
</dbReference>
<reference evidence="2 3" key="1">
    <citation type="submission" date="2019-07" db="EMBL/GenBank/DDBJ databases">
        <title>Genomic analysis of Lentibacillus sp. NKC851-2.</title>
        <authorList>
            <person name="Oh Y.J."/>
        </authorList>
    </citation>
    <scope>NUCLEOTIDE SEQUENCE [LARGE SCALE GENOMIC DNA]</scope>
    <source>
        <strain evidence="2 3">NKC851-2</strain>
    </source>
</reference>
<dbReference type="AlphaFoldDB" id="A0A549YIR8"/>
<sequence>MMNGFHGMMNGYNGMMNGYNGMMDGYNGMMGGFGIFGYIINLIVIGAVVYIAVKLAMRK</sequence>
<gene>
    <name evidence="2" type="ORF">FH966_08720</name>
</gene>